<dbReference type="PROSITE" id="PS50883">
    <property type="entry name" value="EAL"/>
    <property type="match status" value="1"/>
</dbReference>
<sequence>MLDLLPVPTAIASVVSGAVVFDTVNIAFRAAGFAAREGRAALLNEIGDQILVFLLSGDTRRRMALRLGDAVDSRHYDVTLARREESAGTPRCIMSLVDQTPEQRTETSLRREMNTDSLTGLPNRTGFGDLVEERVATGDRARYAVLAINLDRFSRVNACMGSLSGDELLISVARRFKGVLRSSDVLARTGGDEFAVLLGLRDGADDALHAATRLQQALIQPFQLSDFTIRVECSIGIALAEDSDAEAEDVIRHAQFAVKRSKRTGQTEVYRPHLFDIVRSQFSIETQLRHALEARQLHLAFQPICDLSNGRISSFEALARWRTAEGENISPVDFIPVAEESGLIVPLGRWAMDEAARTLSDWDRMAGGDCGARMAVNLSAVQLQRDNVEAMFAEVLAQHQLSGHRFTIELTESAFVVDPDRTLRTMLALKEMGAQIAMDDFGTGYSNLAYLQKLPIDKLKIDRSFITGMLADRDKVAIVRAILSLAQALGLRTTAEGIETQELEHTLVALGCAFGQGYFYSRPIDADAAYALLLARNA</sequence>
<evidence type="ECO:0000259" key="2">
    <source>
        <dbReference type="PROSITE" id="PS50887"/>
    </source>
</evidence>
<dbReference type="SUPFAM" id="SSF141868">
    <property type="entry name" value="EAL domain-like"/>
    <property type="match status" value="1"/>
</dbReference>
<dbReference type="Pfam" id="PF00990">
    <property type="entry name" value="GGDEF"/>
    <property type="match status" value="1"/>
</dbReference>
<evidence type="ECO:0000313" key="4">
    <source>
        <dbReference type="Proteomes" id="UP000076609"/>
    </source>
</evidence>
<dbReference type="Proteomes" id="UP000076609">
    <property type="component" value="Unassembled WGS sequence"/>
</dbReference>
<dbReference type="PANTHER" id="PTHR44757:SF2">
    <property type="entry name" value="BIOFILM ARCHITECTURE MAINTENANCE PROTEIN MBAA"/>
    <property type="match status" value="1"/>
</dbReference>
<dbReference type="Gene3D" id="3.20.20.450">
    <property type="entry name" value="EAL domain"/>
    <property type="match status" value="1"/>
</dbReference>
<organism evidence="3 4">
    <name type="scientific">Sphingomonas hankookensis</name>
    <dbReference type="NCBI Taxonomy" id="563996"/>
    <lineage>
        <taxon>Bacteria</taxon>
        <taxon>Pseudomonadati</taxon>
        <taxon>Pseudomonadota</taxon>
        <taxon>Alphaproteobacteria</taxon>
        <taxon>Sphingomonadales</taxon>
        <taxon>Sphingomonadaceae</taxon>
        <taxon>Sphingomonas</taxon>
    </lineage>
</organism>
<protein>
    <submittedName>
        <fullName evidence="3">Diguanylate cyclase</fullName>
    </submittedName>
</protein>
<dbReference type="Gene3D" id="3.30.70.270">
    <property type="match status" value="1"/>
</dbReference>
<dbReference type="InterPro" id="IPR052155">
    <property type="entry name" value="Biofilm_reg_signaling"/>
</dbReference>
<feature type="domain" description="EAL" evidence="1">
    <location>
        <begin position="281"/>
        <end position="537"/>
    </location>
</feature>
<dbReference type="InterPro" id="IPR000160">
    <property type="entry name" value="GGDEF_dom"/>
</dbReference>
<gene>
    <name evidence="3" type="ORF">AVT10_01620</name>
</gene>
<accession>A0ABR5YHS4</accession>
<dbReference type="Pfam" id="PF00563">
    <property type="entry name" value="EAL"/>
    <property type="match status" value="1"/>
</dbReference>
<name>A0ABR5YHS4_9SPHN</name>
<dbReference type="InterPro" id="IPR043128">
    <property type="entry name" value="Rev_trsase/Diguanyl_cyclase"/>
</dbReference>
<dbReference type="EMBL" id="LQQO01000001">
    <property type="protein sequence ID" value="KZE18985.1"/>
    <property type="molecule type" value="Genomic_DNA"/>
</dbReference>
<dbReference type="SMART" id="SM00052">
    <property type="entry name" value="EAL"/>
    <property type="match status" value="1"/>
</dbReference>
<evidence type="ECO:0000259" key="1">
    <source>
        <dbReference type="PROSITE" id="PS50883"/>
    </source>
</evidence>
<comment type="caution">
    <text evidence="3">The sequence shown here is derived from an EMBL/GenBank/DDBJ whole genome shotgun (WGS) entry which is preliminary data.</text>
</comment>
<dbReference type="InterPro" id="IPR035919">
    <property type="entry name" value="EAL_sf"/>
</dbReference>
<keyword evidence="4" id="KW-1185">Reference proteome</keyword>
<dbReference type="InterPro" id="IPR029787">
    <property type="entry name" value="Nucleotide_cyclase"/>
</dbReference>
<proteinExistence type="predicted"/>
<dbReference type="NCBIfam" id="TIGR00254">
    <property type="entry name" value="GGDEF"/>
    <property type="match status" value="1"/>
</dbReference>
<dbReference type="SMART" id="SM00267">
    <property type="entry name" value="GGDEF"/>
    <property type="match status" value="1"/>
</dbReference>
<reference evidence="4" key="1">
    <citation type="submission" date="2016-01" db="EMBL/GenBank/DDBJ databases">
        <title>Draft genome of Chromobacterium sp. F49.</title>
        <authorList>
            <person name="Hong K.W."/>
        </authorList>
    </citation>
    <scope>NUCLEOTIDE SEQUENCE [LARGE SCALE GENOMIC DNA]</scope>
    <source>
        <strain evidence="4">CN3</strain>
    </source>
</reference>
<dbReference type="InterPro" id="IPR001633">
    <property type="entry name" value="EAL_dom"/>
</dbReference>
<dbReference type="PROSITE" id="PS50887">
    <property type="entry name" value="GGDEF"/>
    <property type="match status" value="1"/>
</dbReference>
<dbReference type="PANTHER" id="PTHR44757">
    <property type="entry name" value="DIGUANYLATE CYCLASE DGCP"/>
    <property type="match status" value="1"/>
</dbReference>
<dbReference type="CDD" id="cd01948">
    <property type="entry name" value="EAL"/>
    <property type="match status" value="1"/>
</dbReference>
<feature type="domain" description="GGDEF" evidence="2">
    <location>
        <begin position="141"/>
        <end position="274"/>
    </location>
</feature>
<dbReference type="CDD" id="cd01949">
    <property type="entry name" value="GGDEF"/>
    <property type="match status" value="1"/>
</dbReference>
<evidence type="ECO:0000313" key="3">
    <source>
        <dbReference type="EMBL" id="KZE18985.1"/>
    </source>
</evidence>
<dbReference type="SUPFAM" id="SSF55073">
    <property type="entry name" value="Nucleotide cyclase"/>
    <property type="match status" value="1"/>
</dbReference>